<name>A0ABT4VYV8_9RHOB</name>
<organism evidence="1 2">
    <name type="scientific">Aliiroseovarius salicola</name>
    <dbReference type="NCBI Taxonomy" id="3009082"/>
    <lineage>
        <taxon>Bacteria</taxon>
        <taxon>Pseudomonadati</taxon>
        <taxon>Pseudomonadota</taxon>
        <taxon>Alphaproteobacteria</taxon>
        <taxon>Rhodobacterales</taxon>
        <taxon>Paracoccaceae</taxon>
        <taxon>Aliiroseovarius</taxon>
    </lineage>
</organism>
<comment type="caution">
    <text evidence="1">The sequence shown here is derived from an EMBL/GenBank/DDBJ whole genome shotgun (WGS) entry which is preliminary data.</text>
</comment>
<dbReference type="EMBL" id="JAQIIO010000002">
    <property type="protein sequence ID" value="MDA5093440.1"/>
    <property type="molecule type" value="Genomic_DNA"/>
</dbReference>
<dbReference type="RefSeq" id="WP_271053134.1">
    <property type="nucleotide sequence ID" value="NZ_JAQIIO010000002.1"/>
</dbReference>
<accession>A0ABT4VYV8</accession>
<evidence type="ECO:0000313" key="2">
    <source>
        <dbReference type="Proteomes" id="UP001528040"/>
    </source>
</evidence>
<dbReference type="Proteomes" id="UP001528040">
    <property type="component" value="Unassembled WGS sequence"/>
</dbReference>
<reference evidence="1 2" key="1">
    <citation type="submission" date="2023-01" db="EMBL/GenBank/DDBJ databases">
        <authorList>
            <person name="Yoon J.-W."/>
        </authorList>
    </citation>
    <scope>NUCLEOTIDE SEQUENCE [LARGE SCALE GENOMIC DNA]</scope>
    <source>
        <strain evidence="1 2">KMU-50</strain>
    </source>
</reference>
<keyword evidence="2" id="KW-1185">Reference proteome</keyword>
<sequence>MSNDRLTQLEETVAHLTKQVEELSDVIARQDVELANMTHRVQMLMEREAQREAGGIGGVILGDERPPHY</sequence>
<dbReference type="InterPro" id="IPR007236">
    <property type="entry name" value="SlyX"/>
</dbReference>
<proteinExistence type="predicted"/>
<gene>
    <name evidence="1" type="ORF">O2N63_04995</name>
</gene>
<protein>
    <submittedName>
        <fullName evidence="1">SlyX family protein</fullName>
    </submittedName>
</protein>
<dbReference type="Pfam" id="PF04102">
    <property type="entry name" value="SlyX"/>
    <property type="match status" value="1"/>
</dbReference>
<evidence type="ECO:0000313" key="1">
    <source>
        <dbReference type="EMBL" id="MDA5093440.1"/>
    </source>
</evidence>